<evidence type="ECO:0000313" key="2">
    <source>
        <dbReference type="Proteomes" id="UP000789901"/>
    </source>
</evidence>
<keyword evidence="2" id="KW-1185">Reference proteome</keyword>
<organism evidence="1 2">
    <name type="scientific">Gigaspora margarita</name>
    <dbReference type="NCBI Taxonomy" id="4874"/>
    <lineage>
        <taxon>Eukaryota</taxon>
        <taxon>Fungi</taxon>
        <taxon>Fungi incertae sedis</taxon>
        <taxon>Mucoromycota</taxon>
        <taxon>Glomeromycotina</taxon>
        <taxon>Glomeromycetes</taxon>
        <taxon>Diversisporales</taxon>
        <taxon>Gigasporaceae</taxon>
        <taxon>Gigaspora</taxon>
    </lineage>
</organism>
<comment type="caution">
    <text evidence="1">The sequence shown here is derived from an EMBL/GenBank/DDBJ whole genome shotgun (WGS) entry which is preliminary data.</text>
</comment>
<reference evidence="1 2" key="1">
    <citation type="submission" date="2021-06" db="EMBL/GenBank/DDBJ databases">
        <authorList>
            <person name="Kallberg Y."/>
            <person name="Tangrot J."/>
            <person name="Rosling A."/>
        </authorList>
    </citation>
    <scope>NUCLEOTIDE SEQUENCE [LARGE SCALE GENOMIC DNA]</scope>
    <source>
        <strain evidence="1 2">120-4 pot B 10/14</strain>
    </source>
</reference>
<gene>
    <name evidence="1" type="ORF">GMARGA_LOCUS11470</name>
</gene>
<sequence>MAKGKRICNQCGNKFATPHKLCNHFKRKFKCKLLPSTMQVKDQ</sequence>
<dbReference type="Proteomes" id="UP000789901">
    <property type="component" value="Unassembled WGS sequence"/>
</dbReference>
<feature type="non-terminal residue" evidence="1">
    <location>
        <position position="43"/>
    </location>
</feature>
<proteinExistence type="predicted"/>
<accession>A0ABN7UX33</accession>
<evidence type="ECO:0000313" key="1">
    <source>
        <dbReference type="EMBL" id="CAG8690301.1"/>
    </source>
</evidence>
<name>A0ABN7UX33_GIGMA</name>
<protein>
    <submittedName>
        <fullName evidence="1">28067_t:CDS:1</fullName>
    </submittedName>
</protein>
<dbReference type="EMBL" id="CAJVQB010006716">
    <property type="protein sequence ID" value="CAG8690301.1"/>
    <property type="molecule type" value="Genomic_DNA"/>
</dbReference>